<sequence length="344" mass="36885">MGQLPGFTVLWPKMLWLLALVPVLAWLYWRMLRRGNRVAVRYPALELVGGAGPVRAWRRWVPAILLLLGLTSMVLAIARPQAVMSLPSRLENIVLAMDMSGSMRATDIRPSRIYAAQAAAKQFVAEQPLNVSVGVVAVAGAAAVVQSPSRQRERVEAAIDRLQPQRGTALGAGLIIALTTVLPDQDIDVERFMDGAPLPPPPNAAGEPVVPGSNPSSAVILLSDGESNSGPDPLKAAEVAAQYGVRIFTVGIGTPEGVTLEADGWSMRVRLDEATLKKIADTTGAQYFQADDAEGLKKIYSSLSTRLAFDKQRQVEISSLFAALGALLAGLSAMLSLWWFGRVQ</sequence>
<name>A0ABP8HLW3_9BURK</name>
<feature type="domain" description="VWFA" evidence="6">
    <location>
        <begin position="92"/>
        <end position="303"/>
    </location>
</feature>
<keyword evidence="4 5" id="KW-0472">Membrane</keyword>
<dbReference type="PANTHER" id="PTHR22550">
    <property type="entry name" value="SPORE GERMINATION PROTEIN"/>
    <property type="match status" value="1"/>
</dbReference>
<dbReference type="Pfam" id="PF07584">
    <property type="entry name" value="BatA"/>
    <property type="match status" value="1"/>
</dbReference>
<dbReference type="InterPro" id="IPR002035">
    <property type="entry name" value="VWF_A"/>
</dbReference>
<feature type="transmembrane region" description="Helical" evidence="5">
    <location>
        <begin position="60"/>
        <end position="78"/>
    </location>
</feature>
<dbReference type="PROSITE" id="PS50234">
    <property type="entry name" value="VWFA"/>
    <property type="match status" value="1"/>
</dbReference>
<keyword evidence="8" id="KW-1185">Reference proteome</keyword>
<evidence type="ECO:0000256" key="3">
    <source>
        <dbReference type="ARBA" id="ARBA00022989"/>
    </source>
</evidence>
<evidence type="ECO:0000256" key="4">
    <source>
        <dbReference type="ARBA" id="ARBA00023136"/>
    </source>
</evidence>
<gene>
    <name evidence="7" type="ORF">GCM10023144_41540</name>
</gene>
<keyword evidence="1" id="KW-1003">Cell membrane</keyword>
<accession>A0ABP8HLW3</accession>
<reference evidence="8" key="1">
    <citation type="journal article" date="2019" name="Int. J. Syst. Evol. Microbiol.">
        <title>The Global Catalogue of Microorganisms (GCM) 10K type strain sequencing project: providing services to taxonomists for standard genome sequencing and annotation.</title>
        <authorList>
            <consortium name="The Broad Institute Genomics Platform"/>
            <consortium name="The Broad Institute Genome Sequencing Center for Infectious Disease"/>
            <person name="Wu L."/>
            <person name="Ma J."/>
        </authorList>
    </citation>
    <scope>NUCLEOTIDE SEQUENCE [LARGE SCALE GENOMIC DNA]</scope>
    <source>
        <strain evidence="8">JCM 17666</strain>
    </source>
</reference>
<dbReference type="Gene3D" id="3.40.50.410">
    <property type="entry name" value="von Willebrand factor, type A domain"/>
    <property type="match status" value="1"/>
</dbReference>
<comment type="caution">
    <text evidence="7">The sequence shown here is derived from an EMBL/GenBank/DDBJ whole genome shotgun (WGS) entry which is preliminary data.</text>
</comment>
<dbReference type="PANTHER" id="PTHR22550:SF5">
    <property type="entry name" value="LEUCINE ZIPPER PROTEIN 4"/>
    <property type="match status" value="1"/>
</dbReference>
<feature type="transmembrane region" description="Helical" evidence="5">
    <location>
        <begin position="14"/>
        <end position="32"/>
    </location>
</feature>
<dbReference type="EMBL" id="BAABFO010000028">
    <property type="protein sequence ID" value="GAA4341158.1"/>
    <property type="molecule type" value="Genomic_DNA"/>
</dbReference>
<evidence type="ECO:0000259" key="6">
    <source>
        <dbReference type="PROSITE" id="PS50234"/>
    </source>
</evidence>
<dbReference type="RefSeq" id="WP_345251827.1">
    <property type="nucleotide sequence ID" value="NZ_BAABFO010000028.1"/>
</dbReference>
<dbReference type="SUPFAM" id="SSF53300">
    <property type="entry name" value="vWA-like"/>
    <property type="match status" value="1"/>
</dbReference>
<evidence type="ECO:0000256" key="2">
    <source>
        <dbReference type="ARBA" id="ARBA00022692"/>
    </source>
</evidence>
<proteinExistence type="predicted"/>
<keyword evidence="2 5" id="KW-0812">Transmembrane</keyword>
<dbReference type="InterPro" id="IPR024163">
    <property type="entry name" value="Aerotolerance_reg_N"/>
</dbReference>
<evidence type="ECO:0000313" key="8">
    <source>
        <dbReference type="Proteomes" id="UP001501671"/>
    </source>
</evidence>
<organism evidence="7 8">
    <name type="scientific">Pigmentiphaga soli</name>
    <dbReference type="NCBI Taxonomy" id="1007095"/>
    <lineage>
        <taxon>Bacteria</taxon>
        <taxon>Pseudomonadati</taxon>
        <taxon>Pseudomonadota</taxon>
        <taxon>Betaproteobacteria</taxon>
        <taxon>Burkholderiales</taxon>
        <taxon>Alcaligenaceae</taxon>
        <taxon>Pigmentiphaga</taxon>
    </lineage>
</organism>
<keyword evidence="3 5" id="KW-1133">Transmembrane helix</keyword>
<dbReference type="SMART" id="SM00327">
    <property type="entry name" value="VWA"/>
    <property type="match status" value="1"/>
</dbReference>
<feature type="transmembrane region" description="Helical" evidence="5">
    <location>
        <begin position="320"/>
        <end position="341"/>
    </location>
</feature>
<dbReference type="InterPro" id="IPR036465">
    <property type="entry name" value="vWFA_dom_sf"/>
</dbReference>
<evidence type="ECO:0000256" key="5">
    <source>
        <dbReference type="SAM" id="Phobius"/>
    </source>
</evidence>
<evidence type="ECO:0000313" key="7">
    <source>
        <dbReference type="EMBL" id="GAA4341158.1"/>
    </source>
</evidence>
<protein>
    <submittedName>
        <fullName evidence="7">VWA domain-containing protein</fullName>
    </submittedName>
</protein>
<dbReference type="InterPro" id="IPR050768">
    <property type="entry name" value="UPF0353/GerABKA_families"/>
</dbReference>
<dbReference type="Proteomes" id="UP001501671">
    <property type="component" value="Unassembled WGS sequence"/>
</dbReference>
<evidence type="ECO:0000256" key="1">
    <source>
        <dbReference type="ARBA" id="ARBA00022475"/>
    </source>
</evidence>
<dbReference type="Pfam" id="PF13519">
    <property type="entry name" value="VWA_2"/>
    <property type="match status" value="1"/>
</dbReference>